<evidence type="ECO:0000256" key="1">
    <source>
        <dbReference type="SAM" id="MobiDB-lite"/>
    </source>
</evidence>
<feature type="compositionally biased region" description="Polar residues" evidence="1">
    <location>
        <begin position="284"/>
        <end position="298"/>
    </location>
</feature>
<name>A0A2N7VQA4_9BURK</name>
<dbReference type="RefSeq" id="WP_102645927.1">
    <property type="nucleotide sequence ID" value="NZ_PNYA01000011.1"/>
</dbReference>
<feature type="region of interest" description="Disordered" evidence="1">
    <location>
        <begin position="278"/>
        <end position="298"/>
    </location>
</feature>
<feature type="signal peptide" evidence="2">
    <location>
        <begin position="1"/>
        <end position="22"/>
    </location>
</feature>
<dbReference type="AlphaFoldDB" id="A0A2N7VQA4"/>
<keyword evidence="4" id="KW-1185">Reference proteome</keyword>
<proteinExistence type="predicted"/>
<evidence type="ECO:0000256" key="2">
    <source>
        <dbReference type="SAM" id="SignalP"/>
    </source>
</evidence>
<evidence type="ECO:0000313" key="3">
    <source>
        <dbReference type="EMBL" id="PMS19339.1"/>
    </source>
</evidence>
<evidence type="ECO:0000313" key="4">
    <source>
        <dbReference type="Proteomes" id="UP000235616"/>
    </source>
</evidence>
<dbReference type="EMBL" id="PNYA01000011">
    <property type="protein sequence ID" value="PMS19339.1"/>
    <property type="molecule type" value="Genomic_DNA"/>
</dbReference>
<organism evidence="3 4">
    <name type="scientific">Trinickia dabaoshanensis</name>
    <dbReference type="NCBI Taxonomy" id="564714"/>
    <lineage>
        <taxon>Bacteria</taxon>
        <taxon>Pseudomonadati</taxon>
        <taxon>Pseudomonadota</taxon>
        <taxon>Betaproteobacteria</taxon>
        <taxon>Burkholderiales</taxon>
        <taxon>Burkholderiaceae</taxon>
        <taxon>Trinickia</taxon>
    </lineage>
</organism>
<gene>
    <name evidence="3" type="ORF">C0Z18_13485</name>
</gene>
<comment type="caution">
    <text evidence="3">The sequence shown here is derived from an EMBL/GenBank/DDBJ whole genome shotgun (WGS) entry which is preliminary data.</text>
</comment>
<dbReference type="OrthoDB" id="3574559at2"/>
<feature type="chain" id="PRO_5014951210" description="Sel1 repeat family protein" evidence="2">
    <location>
        <begin position="23"/>
        <end position="298"/>
    </location>
</feature>
<dbReference type="Proteomes" id="UP000235616">
    <property type="component" value="Unassembled WGS sequence"/>
</dbReference>
<sequence length="298" mass="33232">MKTKGQLTKNVIARGLAQLAQAAPFAAVLYVAPHCAWAAQVDHVAWFKNLVQTNNEHAFCVPDGMTYEQVLQQMFKRSPHAAPDGTITDYDAIGALRRAFPCHAPEDEYTAIDTRRAQEIIGMLETDTGHDAQQLVMAVETEARLYPPPVLFVLANQLFKQGNTQDALFWYYAGILRTRYDIGRCADRTVDSTLADLLRQMPPELRQAGTQDAAKLREIIDMVLEWDANTPYDYDQRWINFHGMNAIIGGDRKPLSVPSGEWASIVAKTRAQFREDMDKVIASASPSGKQPASQHAAK</sequence>
<protein>
    <recommendedName>
        <fullName evidence="5">Sel1 repeat family protein</fullName>
    </recommendedName>
</protein>
<accession>A0A2N7VQA4</accession>
<reference evidence="3 4" key="1">
    <citation type="submission" date="2018-01" db="EMBL/GenBank/DDBJ databases">
        <title>Whole genome analyses suggest that Burkholderia sensu lato contains two further novel genera in the rhizoxinica-symbiotica group Mycetohabitans gen. nov., and Trinickia gen. nov.: implications for the evolution of diazotrophy and nodulation in the Burkholderiaceae.</title>
        <authorList>
            <person name="Estrada-de los Santos P."/>
            <person name="Palmer M."/>
            <person name="Chavez-Ramirez B."/>
            <person name="Beukes C."/>
            <person name="Steenkamp E.T."/>
            <person name="Hirsch A.M."/>
            <person name="Manyaka P."/>
            <person name="Maluk M."/>
            <person name="Lafos M."/>
            <person name="Crook M."/>
            <person name="Gross E."/>
            <person name="Simon M.F."/>
            <person name="Bueno dos Reis Junior F."/>
            <person name="Poole P.S."/>
            <person name="Venter S.N."/>
            <person name="James E.K."/>
        </authorList>
    </citation>
    <scope>NUCLEOTIDE SEQUENCE [LARGE SCALE GENOMIC DNA]</scope>
    <source>
        <strain evidence="3 4">GIMN1.004</strain>
    </source>
</reference>
<evidence type="ECO:0008006" key="5">
    <source>
        <dbReference type="Google" id="ProtNLM"/>
    </source>
</evidence>
<keyword evidence="2" id="KW-0732">Signal</keyword>